<reference evidence="1" key="1">
    <citation type="submission" date="2023-10" db="EMBL/GenBank/DDBJ databases">
        <authorList>
            <person name="Rodriguez Cubillos JULIANA M."/>
            <person name="De Vega J."/>
        </authorList>
    </citation>
    <scope>NUCLEOTIDE SEQUENCE</scope>
</reference>
<dbReference type="Proteomes" id="UP001177021">
    <property type="component" value="Unassembled WGS sequence"/>
</dbReference>
<name>A0ACB0LXT5_TRIPR</name>
<gene>
    <name evidence="1" type="ORF">MILVUS5_LOCUS36712</name>
</gene>
<sequence length="871" mass="97084">MKILSHGYLLLTNLLLIISIAAITDEADYMSNLLKALTPTPTGWSNKTHYCKWKGISCHSNSYNSSQLVTSIMLPSSSLTGTLPPYLNSTLTYLTHIDLHNNSLNGPLPYFSNLSMLKTVSLGHNNFSTIPENCFDTILSLRTLNLSNNLNLSNWVFPMDDLRSSDFLDTLDLEATNMMGPLHPETFIWFEYLLTFFISHNKIYGNLPQSPENSRVRYLQLNNNRFEGTISVISTMSNLSQAWLHNNKFAGRIPNMSNCANLSDLQLQSNHLIGLIPPSLLALSSLNIISLDNNVLHGPIPVFHKGVKATLEPNNFCRSDVGPCDPQVMIVLEIFEAFDPYPPLSIKGNNACTEREQSYYFLISCERGKIVSFKIFDFGIEGTISPAFSNLTSLVNLTLAGNSLTGSIPVNLTTLPQLQLLDVSNNNLSGLIPNFSSKVKLNTTGNALLVQNMSRQGENATIVGDVQTRGSSKANLRPVIWIAGASMISVGFVILILLISCKRKRYHILVKRWVFKKTKKSIDHNVEDFIQSYNLSAPIKQYRYSEVKRMTNSFRDKLGQGGYGVVYKASLPDGRQVAVKVINESKGNGEEFINEVASISRTSHVNIVSLLGFCYENKRALIYEFMSNGSLDKFILKSGFPDAVCSLDWNTMYQIAIGIARGLEYLHQGCISRILHLDIKPQNILLDEDFCPKISDFGLAKICQRKDSVVSMLGTRGTIGYIAPEVFSRTYGGVSHKSDVYSYGMLILEMIGGRKNYDTGGSCTSEMYFPDWIYKDLEQGNNNLENCLANSDEENDMVRKITMVSLWCIQINPSDRPSMSKVIEMLQGPLQSISYPPKPFLHSPEVPSLQTSYVSSSNFSETNSAKTTVKM</sequence>
<comment type="caution">
    <text evidence="1">The sequence shown here is derived from an EMBL/GenBank/DDBJ whole genome shotgun (WGS) entry which is preliminary data.</text>
</comment>
<dbReference type="EMBL" id="CASHSV030000716">
    <property type="protein sequence ID" value="CAJ2673203.1"/>
    <property type="molecule type" value="Genomic_DNA"/>
</dbReference>
<proteinExistence type="predicted"/>
<accession>A0ACB0LXT5</accession>
<evidence type="ECO:0000313" key="2">
    <source>
        <dbReference type="Proteomes" id="UP001177021"/>
    </source>
</evidence>
<keyword evidence="2" id="KW-1185">Reference proteome</keyword>
<protein>
    <submittedName>
        <fullName evidence="1">Uncharacterized protein</fullName>
    </submittedName>
</protein>
<evidence type="ECO:0000313" key="1">
    <source>
        <dbReference type="EMBL" id="CAJ2673203.1"/>
    </source>
</evidence>
<organism evidence="1 2">
    <name type="scientific">Trifolium pratense</name>
    <name type="common">Red clover</name>
    <dbReference type="NCBI Taxonomy" id="57577"/>
    <lineage>
        <taxon>Eukaryota</taxon>
        <taxon>Viridiplantae</taxon>
        <taxon>Streptophyta</taxon>
        <taxon>Embryophyta</taxon>
        <taxon>Tracheophyta</taxon>
        <taxon>Spermatophyta</taxon>
        <taxon>Magnoliopsida</taxon>
        <taxon>eudicotyledons</taxon>
        <taxon>Gunneridae</taxon>
        <taxon>Pentapetalae</taxon>
        <taxon>rosids</taxon>
        <taxon>fabids</taxon>
        <taxon>Fabales</taxon>
        <taxon>Fabaceae</taxon>
        <taxon>Papilionoideae</taxon>
        <taxon>50 kb inversion clade</taxon>
        <taxon>NPAAA clade</taxon>
        <taxon>Hologalegina</taxon>
        <taxon>IRL clade</taxon>
        <taxon>Trifolieae</taxon>
        <taxon>Trifolium</taxon>
    </lineage>
</organism>